<dbReference type="EMBL" id="BAABAT010000045">
    <property type="protein sequence ID" value="GAA4261300.1"/>
    <property type="molecule type" value="Genomic_DNA"/>
</dbReference>
<accession>A0ABP8DQB7</accession>
<name>A0ABP8DQB7_9ACTN</name>
<evidence type="ECO:0000313" key="3">
    <source>
        <dbReference type="Proteomes" id="UP001500620"/>
    </source>
</evidence>
<evidence type="ECO:0000313" key="2">
    <source>
        <dbReference type="EMBL" id="GAA4261300.1"/>
    </source>
</evidence>
<feature type="region of interest" description="Disordered" evidence="1">
    <location>
        <begin position="1"/>
        <end position="77"/>
    </location>
</feature>
<keyword evidence="3" id="KW-1185">Reference proteome</keyword>
<feature type="compositionally biased region" description="Gly residues" evidence="1">
    <location>
        <begin position="59"/>
        <end position="75"/>
    </location>
</feature>
<evidence type="ECO:0000256" key="1">
    <source>
        <dbReference type="SAM" id="MobiDB-lite"/>
    </source>
</evidence>
<comment type="caution">
    <text evidence="2">The sequence shown here is derived from an EMBL/GenBank/DDBJ whole genome shotgun (WGS) entry which is preliminary data.</text>
</comment>
<organism evidence="2 3">
    <name type="scientific">Dactylosporangium darangshiense</name>
    <dbReference type="NCBI Taxonomy" id="579108"/>
    <lineage>
        <taxon>Bacteria</taxon>
        <taxon>Bacillati</taxon>
        <taxon>Actinomycetota</taxon>
        <taxon>Actinomycetes</taxon>
        <taxon>Micromonosporales</taxon>
        <taxon>Micromonosporaceae</taxon>
        <taxon>Dactylosporangium</taxon>
    </lineage>
</organism>
<reference evidence="3" key="1">
    <citation type="journal article" date="2019" name="Int. J. Syst. Evol. Microbiol.">
        <title>The Global Catalogue of Microorganisms (GCM) 10K type strain sequencing project: providing services to taxonomists for standard genome sequencing and annotation.</title>
        <authorList>
            <consortium name="The Broad Institute Genomics Platform"/>
            <consortium name="The Broad Institute Genome Sequencing Center for Infectious Disease"/>
            <person name="Wu L."/>
            <person name="Ma J."/>
        </authorList>
    </citation>
    <scope>NUCLEOTIDE SEQUENCE [LARGE SCALE GENOMIC DNA]</scope>
    <source>
        <strain evidence="3">JCM 17441</strain>
    </source>
</reference>
<dbReference type="Proteomes" id="UP001500620">
    <property type="component" value="Unassembled WGS sequence"/>
</dbReference>
<gene>
    <name evidence="2" type="ORF">GCM10022255_093390</name>
</gene>
<protein>
    <submittedName>
        <fullName evidence="2">Uncharacterized protein</fullName>
    </submittedName>
</protein>
<sequence length="109" mass="11597">MSTPSVWSAAAASERTPGLRSPSPREALTAGPGRIAGALRDVHQRRGRRRVLRDERGPLGQGVEHGGERGGGGLGADKVFKESVEGRRWPRATEVALLLGVGVRLKRSP</sequence>
<proteinExistence type="predicted"/>